<keyword evidence="3 6" id="KW-0547">Nucleotide-binding</keyword>
<evidence type="ECO:0000256" key="3">
    <source>
        <dbReference type="ARBA" id="ARBA00022741"/>
    </source>
</evidence>
<dbReference type="HAMAP" id="MF_01161">
    <property type="entry name" value="tRNA_Ile_lys_synt"/>
    <property type="match status" value="1"/>
</dbReference>
<feature type="binding site" evidence="6">
    <location>
        <begin position="24"/>
        <end position="29"/>
    </location>
    <ligand>
        <name>ATP</name>
        <dbReference type="ChEBI" id="CHEBI:30616"/>
    </ligand>
</feature>
<dbReference type="CDD" id="cd01992">
    <property type="entry name" value="TilS_N"/>
    <property type="match status" value="1"/>
</dbReference>
<dbReference type="Proteomes" id="UP000185622">
    <property type="component" value="Chromosome"/>
</dbReference>
<dbReference type="EMBL" id="CP019437">
    <property type="protein sequence ID" value="AQS46963.1"/>
    <property type="molecule type" value="Genomic_DNA"/>
</dbReference>
<comment type="subcellular location">
    <subcellularLocation>
        <location evidence="6">Cytoplasm</location>
    </subcellularLocation>
</comment>
<evidence type="ECO:0000259" key="7">
    <source>
        <dbReference type="Pfam" id="PF01171"/>
    </source>
</evidence>
<evidence type="ECO:0000256" key="5">
    <source>
        <dbReference type="ARBA" id="ARBA00048539"/>
    </source>
</evidence>
<dbReference type="PANTHER" id="PTHR43033:SF1">
    <property type="entry name" value="TRNA(ILE)-LYSIDINE SYNTHASE-RELATED"/>
    <property type="match status" value="1"/>
</dbReference>
<organism evidence="8 9">
    <name type="scientific">Thioclava nitratireducens</name>
    <dbReference type="NCBI Taxonomy" id="1915078"/>
    <lineage>
        <taxon>Bacteria</taxon>
        <taxon>Pseudomonadati</taxon>
        <taxon>Pseudomonadota</taxon>
        <taxon>Alphaproteobacteria</taxon>
        <taxon>Rhodobacterales</taxon>
        <taxon>Paracoccaceae</taxon>
        <taxon>Thioclava</taxon>
    </lineage>
</organism>
<dbReference type="RefSeq" id="WP_075775880.1">
    <property type="nucleotide sequence ID" value="NZ_CP019437.1"/>
</dbReference>
<dbReference type="Pfam" id="PF01171">
    <property type="entry name" value="ATP_bind_3"/>
    <property type="match status" value="1"/>
</dbReference>
<dbReference type="InterPro" id="IPR012094">
    <property type="entry name" value="tRNA_Ile_lys_synt"/>
</dbReference>
<evidence type="ECO:0000313" key="8">
    <source>
        <dbReference type="EMBL" id="AQS46963.1"/>
    </source>
</evidence>
<dbReference type="InterPro" id="IPR014729">
    <property type="entry name" value="Rossmann-like_a/b/a_fold"/>
</dbReference>
<name>A0ABN4XC02_9RHOB</name>
<comment type="domain">
    <text evidence="6">The N-terminal region contains the highly conserved SGGXDS motif, predicted to be a P-loop motif involved in ATP binding.</text>
</comment>
<dbReference type="InterPro" id="IPR011063">
    <property type="entry name" value="TilS/TtcA_N"/>
</dbReference>
<comment type="function">
    <text evidence="6">Ligates lysine onto the cytidine present at position 34 of the AUA codon-specific tRNA(Ile) that contains the anticodon CAU, in an ATP-dependent manner. Cytidine is converted to lysidine, thus changing the amino acid specificity of the tRNA from methionine to isoleucine.</text>
</comment>
<protein>
    <recommendedName>
        <fullName evidence="6">tRNA(Ile)-lysidine synthase</fullName>
        <ecNumber evidence="6">6.3.4.19</ecNumber>
    </recommendedName>
    <alternativeName>
        <fullName evidence="6">tRNA(Ile)-2-lysyl-cytidine synthase</fullName>
    </alternativeName>
    <alternativeName>
        <fullName evidence="6">tRNA(Ile)-lysidine synthetase</fullName>
    </alternativeName>
</protein>
<dbReference type="InterPro" id="IPR012795">
    <property type="entry name" value="tRNA_Ile_lys_synt_N"/>
</dbReference>
<evidence type="ECO:0000256" key="2">
    <source>
        <dbReference type="ARBA" id="ARBA00022694"/>
    </source>
</evidence>
<comment type="catalytic activity">
    <reaction evidence="5 6">
        <text>cytidine(34) in tRNA(Ile2) + L-lysine + ATP = lysidine(34) in tRNA(Ile2) + AMP + diphosphate + H(+)</text>
        <dbReference type="Rhea" id="RHEA:43744"/>
        <dbReference type="Rhea" id="RHEA-COMP:10625"/>
        <dbReference type="Rhea" id="RHEA-COMP:10670"/>
        <dbReference type="ChEBI" id="CHEBI:15378"/>
        <dbReference type="ChEBI" id="CHEBI:30616"/>
        <dbReference type="ChEBI" id="CHEBI:32551"/>
        <dbReference type="ChEBI" id="CHEBI:33019"/>
        <dbReference type="ChEBI" id="CHEBI:82748"/>
        <dbReference type="ChEBI" id="CHEBI:83665"/>
        <dbReference type="ChEBI" id="CHEBI:456215"/>
        <dbReference type="EC" id="6.3.4.19"/>
    </reaction>
</comment>
<evidence type="ECO:0000313" key="9">
    <source>
        <dbReference type="Proteomes" id="UP000185622"/>
    </source>
</evidence>
<proteinExistence type="inferred from homology"/>
<feature type="domain" description="tRNA(Ile)-lysidine/2-thiocytidine synthase N-terminal" evidence="7">
    <location>
        <begin position="19"/>
        <end position="192"/>
    </location>
</feature>
<comment type="similarity">
    <text evidence="6">Belongs to the tRNA(Ile)-lysidine synthase family.</text>
</comment>
<keyword evidence="4 6" id="KW-0067">ATP-binding</keyword>
<keyword evidence="9" id="KW-1185">Reference proteome</keyword>
<keyword evidence="1 6" id="KW-0436">Ligase</keyword>
<dbReference type="Gene3D" id="3.40.50.620">
    <property type="entry name" value="HUPs"/>
    <property type="match status" value="1"/>
</dbReference>
<dbReference type="EC" id="6.3.4.19" evidence="6"/>
<keyword evidence="6" id="KW-0963">Cytoplasm</keyword>
<dbReference type="NCBIfam" id="TIGR02432">
    <property type="entry name" value="lysidine_TilS_N"/>
    <property type="match status" value="1"/>
</dbReference>
<dbReference type="SUPFAM" id="SSF52402">
    <property type="entry name" value="Adenine nucleotide alpha hydrolases-like"/>
    <property type="match status" value="1"/>
</dbReference>
<reference evidence="8 9" key="1">
    <citation type="submission" date="2017-01" db="EMBL/GenBank/DDBJ databases">
        <title>The complete genome sequence of a sulfur-oxidizing marine bacterium Thioclava sp. 25B10_4T.</title>
        <authorList>
            <person name="Liu Y."/>
            <person name="Lai Q."/>
            <person name="Shao Z."/>
        </authorList>
    </citation>
    <scope>NUCLEOTIDE SEQUENCE [LARGE SCALE GENOMIC DNA]</scope>
    <source>
        <strain evidence="8 9">25B10_4</strain>
    </source>
</reference>
<evidence type="ECO:0000256" key="1">
    <source>
        <dbReference type="ARBA" id="ARBA00022598"/>
    </source>
</evidence>
<keyword evidence="2 6" id="KW-0819">tRNA processing</keyword>
<accession>A0ABN4XC02</accession>
<sequence>MTLDDIARHGFDPDAPRRVGVAVSGGSDSMATLALLAAHFEVAAVTVDHGLRAEAAEEAAFVGRFCADRCIPHTILRWDGASAEGNLMDAARRARLGLIGAWAGSTGIGHVALGHTADDQAETFLMRLAREAGLEGLSGMRPRFEAEGVTWHRPFLAQTREALRDYLRRQGIAWVDDPSNENERFDRVKARQALGALKSLGVDAQAIAGVTTNLASANAALHRLLMAEVERHVSEQSGDLLIDVAGFSAMEPELQRRLIVAALRWISGADYAPRASKVQTLLAELPRQGDRTLHGCRITTAKGALRITREAQAVADLRVTLEDGAATWDRWEVTGPAMDATEVAALGEAGLRQCPDWRETGLPRASLAASPAIWRGETLVVAPLAGFGIGWQARICRDAFDTWLIRR</sequence>
<evidence type="ECO:0000256" key="4">
    <source>
        <dbReference type="ARBA" id="ARBA00022840"/>
    </source>
</evidence>
<dbReference type="PANTHER" id="PTHR43033">
    <property type="entry name" value="TRNA(ILE)-LYSIDINE SYNTHASE-RELATED"/>
    <property type="match status" value="1"/>
</dbReference>
<evidence type="ECO:0000256" key="6">
    <source>
        <dbReference type="HAMAP-Rule" id="MF_01161"/>
    </source>
</evidence>
<gene>
    <name evidence="6" type="primary">tilS</name>
    <name evidence="8" type="ORF">BMG03_03500</name>
</gene>